<accession>A0A6C0B9H7</accession>
<evidence type="ECO:0000256" key="1">
    <source>
        <dbReference type="SAM" id="Phobius"/>
    </source>
</evidence>
<reference evidence="2" key="1">
    <citation type="journal article" date="2020" name="Nature">
        <title>Giant virus diversity and host interactions through global metagenomics.</title>
        <authorList>
            <person name="Schulz F."/>
            <person name="Roux S."/>
            <person name="Paez-Espino D."/>
            <person name="Jungbluth S."/>
            <person name="Walsh D.A."/>
            <person name="Denef V.J."/>
            <person name="McMahon K.D."/>
            <person name="Konstantinidis K.T."/>
            <person name="Eloe-Fadrosh E.A."/>
            <person name="Kyrpides N.C."/>
            <person name="Woyke T."/>
        </authorList>
    </citation>
    <scope>NUCLEOTIDE SEQUENCE</scope>
    <source>
        <strain evidence="2">GVMAG-M-3300010158-59</strain>
    </source>
</reference>
<proteinExistence type="predicted"/>
<name>A0A6C0B9H7_9ZZZZ</name>
<dbReference type="EMBL" id="MN739103">
    <property type="protein sequence ID" value="QHS88897.1"/>
    <property type="molecule type" value="Genomic_DNA"/>
</dbReference>
<keyword evidence="1" id="KW-0812">Transmembrane</keyword>
<feature type="transmembrane region" description="Helical" evidence="1">
    <location>
        <begin position="149"/>
        <end position="175"/>
    </location>
</feature>
<dbReference type="AlphaFoldDB" id="A0A6C0B9H7"/>
<sequence>MNFQVIIIVLFIVNACFASRAGRRRRRRQRRVEQKILAQENNVARILATKELSLFENDYLDGSRKYKSTICDYMDQQLFADKFERFTTYTFSDENRAAFVNEYLSKIYNKENFPLTYRSSNVNLDATNEQIVDYYSIYCSSPSYTSYKFMMVFMMVFIALYIACFVVSYFVSACLKSGFHNKINMFW</sequence>
<evidence type="ECO:0000313" key="2">
    <source>
        <dbReference type="EMBL" id="QHS88897.1"/>
    </source>
</evidence>
<protein>
    <submittedName>
        <fullName evidence="2">Uncharacterized protein</fullName>
    </submittedName>
</protein>
<keyword evidence="1" id="KW-1133">Transmembrane helix</keyword>
<organism evidence="2">
    <name type="scientific">viral metagenome</name>
    <dbReference type="NCBI Taxonomy" id="1070528"/>
    <lineage>
        <taxon>unclassified sequences</taxon>
        <taxon>metagenomes</taxon>
        <taxon>organismal metagenomes</taxon>
    </lineage>
</organism>
<keyword evidence="1" id="KW-0472">Membrane</keyword>